<gene>
    <name evidence="2" type="ORF">K7862_28715</name>
</gene>
<dbReference type="GO" id="GO:0005524">
    <property type="term" value="F:ATP binding"/>
    <property type="evidence" value="ECO:0007669"/>
    <property type="project" value="UniProtKB-KW"/>
</dbReference>
<dbReference type="EMBL" id="JAINZZ010000051">
    <property type="protein sequence ID" value="MBY8881591.1"/>
    <property type="molecule type" value="Genomic_DNA"/>
</dbReference>
<evidence type="ECO:0000259" key="1">
    <source>
        <dbReference type="Pfam" id="PF13401"/>
    </source>
</evidence>
<dbReference type="PANTHER" id="PTHR35894">
    <property type="entry name" value="GENERAL SECRETION PATHWAY PROTEIN A-RELATED"/>
    <property type="match status" value="1"/>
</dbReference>
<keyword evidence="2" id="KW-0067">ATP-binding</keyword>
<dbReference type="Gene3D" id="3.40.50.300">
    <property type="entry name" value="P-loop containing nucleotide triphosphate hydrolases"/>
    <property type="match status" value="1"/>
</dbReference>
<dbReference type="InterPro" id="IPR027417">
    <property type="entry name" value="P-loop_NTPase"/>
</dbReference>
<dbReference type="Pfam" id="PF13401">
    <property type="entry name" value="AAA_22"/>
    <property type="match status" value="1"/>
</dbReference>
<protein>
    <submittedName>
        <fullName evidence="2">ATP-binding protein</fullName>
    </submittedName>
</protein>
<keyword evidence="2" id="KW-0547">Nucleotide-binding</keyword>
<reference evidence="2 3" key="1">
    <citation type="submission" date="2021-08" db="EMBL/GenBank/DDBJ databases">
        <title>WGS of actinomycetes from Thailand.</title>
        <authorList>
            <person name="Thawai C."/>
        </authorList>
    </citation>
    <scope>NUCLEOTIDE SEQUENCE [LARGE SCALE GENOMIC DNA]</scope>
    <source>
        <strain evidence="2 3">PLK6-54</strain>
    </source>
</reference>
<feature type="domain" description="ORC1/DEAH AAA+ ATPase" evidence="1">
    <location>
        <begin position="42"/>
        <end position="160"/>
    </location>
</feature>
<keyword evidence="3" id="KW-1185">Reference proteome</keyword>
<comment type="caution">
    <text evidence="2">The sequence shown here is derived from an EMBL/GenBank/DDBJ whole genome shotgun (WGS) entry which is preliminary data.</text>
</comment>
<accession>A0ABS7QEK5</accession>
<proteinExistence type="predicted"/>
<evidence type="ECO:0000313" key="3">
    <source>
        <dbReference type="Proteomes" id="UP000778578"/>
    </source>
</evidence>
<organism evidence="2 3">
    <name type="scientific">Actinacidiphila acidipaludis</name>
    <dbReference type="NCBI Taxonomy" id="2873382"/>
    <lineage>
        <taxon>Bacteria</taxon>
        <taxon>Bacillati</taxon>
        <taxon>Actinomycetota</taxon>
        <taxon>Actinomycetes</taxon>
        <taxon>Kitasatosporales</taxon>
        <taxon>Streptomycetaceae</taxon>
        <taxon>Actinacidiphila</taxon>
    </lineage>
</organism>
<dbReference type="SUPFAM" id="SSF52540">
    <property type="entry name" value="P-loop containing nucleoside triphosphate hydrolases"/>
    <property type="match status" value="1"/>
</dbReference>
<dbReference type="InterPro" id="IPR052026">
    <property type="entry name" value="ExeA_AAA_ATPase_DNA-bind"/>
</dbReference>
<dbReference type="PANTHER" id="PTHR35894:SF1">
    <property type="entry name" value="PHOSPHORIBULOKINASE _ URIDINE KINASE FAMILY"/>
    <property type="match status" value="1"/>
</dbReference>
<sequence>MTEAPAAPPFDLAAYLKVPGASLVPTQAVLRTQKDLTTAIQGHKVMCVYGDYGTGKTLTVGVTLHDLAPDATVPVQPLGTGIKAFRHALATGLNVPGDLTSDTARDAAILAVLAQRPHTLLCDEAQRLDNRSLDYLRALYDRRDLHLSIVLVGAHDFRRKMLARPAWKSRIKLWTKFTPLTPDEVLDTVYKFHPVWCAAPAADIPVIDDAGCHGNFRAWAGLTDELKRALEENPGLTYSLKLVLWLLRKMNGFDGPE</sequence>
<dbReference type="InterPro" id="IPR049945">
    <property type="entry name" value="AAA_22"/>
</dbReference>
<dbReference type="RefSeq" id="WP_222967567.1">
    <property type="nucleotide sequence ID" value="NZ_JAINZZ010000051.1"/>
</dbReference>
<name>A0ABS7QEK5_9ACTN</name>
<evidence type="ECO:0000313" key="2">
    <source>
        <dbReference type="EMBL" id="MBY8881591.1"/>
    </source>
</evidence>
<dbReference type="Proteomes" id="UP000778578">
    <property type="component" value="Unassembled WGS sequence"/>
</dbReference>